<evidence type="ECO:0000259" key="7">
    <source>
        <dbReference type="PROSITE" id="PS00631"/>
    </source>
</evidence>
<keyword evidence="9" id="KW-1185">Reference proteome</keyword>
<evidence type="ECO:0000313" key="9">
    <source>
        <dbReference type="Proteomes" id="UP001228690"/>
    </source>
</evidence>
<evidence type="ECO:0000256" key="1">
    <source>
        <dbReference type="ARBA" id="ARBA00009528"/>
    </source>
</evidence>
<dbReference type="GO" id="GO:0004177">
    <property type="term" value="F:aminopeptidase activity"/>
    <property type="evidence" value="ECO:0007669"/>
    <property type="project" value="UniProtKB-KW"/>
</dbReference>
<dbReference type="CDD" id="cd00433">
    <property type="entry name" value="Peptidase_M17"/>
    <property type="match status" value="1"/>
</dbReference>
<keyword evidence="4" id="KW-0378">Hydrolase</keyword>
<evidence type="ECO:0000256" key="5">
    <source>
        <dbReference type="ARBA" id="ARBA00023211"/>
    </source>
</evidence>
<sequence>MKFAIQKSLQFPDANWSGLILAKRASGEFPEIAEIQESGLEQKSLDRIIEYFQKNKVDKKTGQHDYSTLATGEVKTLPLHLSNICLRAKARELGGESAALLQWGRGLAKMISQQKWQRIALPVIPGLDAARFRLVLEGLWFGSYRFGELKEKDDEKDPTLTIIVDTAQGALSERVLENMVADIAKQTTAMQQTLKLVLSPANICTPEFFSDFAAKQAGALPDVQSEIWGEDRLEKEDMNLILAVGRGSPRESRLLILNYCGDNTDNGHIALVGKGVCFDTGGTNLKPSGSIKGMQYDMMGGAIVYGAFHYLADSGIKANIKAYIPLVENQIGGKAIKTGDIITSAMGPTVEINNTDAEGRLILADAIHYAVRQKPRLLLDCATLTGAAIMALGEQCAAYYSNDDEVAELFAQAGRETGEDVWRMPLFRPYVGYLKSKLADISNISTKGSGGGSLTAALFIEKFALQRDDSRYGEDEAGEEDNTKISNEETPPHAWLHLDMAGWSGSDEHPSLGENSRALGVRLLSNFVRRYLAGRHSS</sequence>
<dbReference type="Gene3D" id="3.40.630.10">
    <property type="entry name" value="Zn peptidases"/>
    <property type="match status" value="1"/>
</dbReference>
<dbReference type="SUPFAM" id="SSF53187">
    <property type="entry name" value="Zn-dependent exopeptidases"/>
    <property type="match status" value="1"/>
</dbReference>
<comment type="similarity">
    <text evidence="1">Belongs to the peptidase M17 family.</text>
</comment>
<dbReference type="RefSeq" id="WP_326927378.1">
    <property type="nucleotide sequence ID" value="NZ_CP123443.1"/>
</dbReference>
<dbReference type="InterPro" id="IPR000819">
    <property type="entry name" value="Peptidase_M17_C"/>
</dbReference>
<feature type="compositionally biased region" description="Basic and acidic residues" evidence="6">
    <location>
        <begin position="481"/>
        <end position="490"/>
    </location>
</feature>
<dbReference type="PANTHER" id="PTHR11963:SF23">
    <property type="entry name" value="CYTOSOL AMINOPEPTIDASE"/>
    <property type="match status" value="1"/>
</dbReference>
<keyword evidence="5" id="KW-0464">Manganese</keyword>
<dbReference type="Proteomes" id="UP001228690">
    <property type="component" value="Chromosome"/>
</dbReference>
<keyword evidence="2 8" id="KW-0031">Aminopeptidase</keyword>
<evidence type="ECO:0000256" key="6">
    <source>
        <dbReference type="SAM" id="MobiDB-lite"/>
    </source>
</evidence>
<evidence type="ECO:0000256" key="3">
    <source>
        <dbReference type="ARBA" id="ARBA00022670"/>
    </source>
</evidence>
<dbReference type="EMBL" id="CP123443">
    <property type="protein sequence ID" value="WGK69191.1"/>
    <property type="molecule type" value="Genomic_DNA"/>
</dbReference>
<evidence type="ECO:0000313" key="8">
    <source>
        <dbReference type="EMBL" id="WGK69191.1"/>
    </source>
</evidence>
<gene>
    <name evidence="8" type="ORF">P0082_12045</name>
</gene>
<dbReference type="InterPro" id="IPR011356">
    <property type="entry name" value="Leucine_aapep/pepB"/>
</dbReference>
<evidence type="ECO:0000256" key="2">
    <source>
        <dbReference type="ARBA" id="ARBA00022438"/>
    </source>
</evidence>
<dbReference type="PANTHER" id="PTHR11963">
    <property type="entry name" value="LEUCINE AMINOPEPTIDASE-RELATED"/>
    <property type="match status" value="1"/>
</dbReference>
<dbReference type="PROSITE" id="PS00631">
    <property type="entry name" value="CYTOSOL_AP"/>
    <property type="match status" value="1"/>
</dbReference>
<feature type="region of interest" description="Disordered" evidence="6">
    <location>
        <begin position="470"/>
        <end position="490"/>
    </location>
</feature>
<protein>
    <submittedName>
        <fullName evidence="8">Leucyl aminopeptidase family protein</fullName>
    </submittedName>
</protein>
<proteinExistence type="inferred from homology"/>
<accession>A0ABY8MH48</accession>
<feature type="domain" description="Cytosol aminopeptidase" evidence="7">
    <location>
        <begin position="354"/>
        <end position="361"/>
    </location>
</feature>
<organism evidence="8 9">
    <name type="scientific">Candidatus Haliotispira prima</name>
    <dbReference type="NCBI Taxonomy" id="3034016"/>
    <lineage>
        <taxon>Bacteria</taxon>
        <taxon>Pseudomonadati</taxon>
        <taxon>Spirochaetota</taxon>
        <taxon>Spirochaetia</taxon>
        <taxon>Spirochaetales</taxon>
        <taxon>Spirochaetaceae</taxon>
        <taxon>Candidatus Haliotispira</taxon>
    </lineage>
</organism>
<reference evidence="8 9" key="1">
    <citation type="submission" date="2023-04" db="EMBL/GenBank/DDBJ databases">
        <title>Spirochaete genome identified in red abalone sample constitutes a novel genus.</title>
        <authorList>
            <person name="Sharma S.P."/>
            <person name="Purcell C.M."/>
            <person name="Hyde J.R."/>
            <person name="Severin A.J."/>
        </authorList>
    </citation>
    <scope>NUCLEOTIDE SEQUENCE [LARGE SCALE GENOMIC DNA]</scope>
    <source>
        <strain evidence="8 9">SP-2023</strain>
    </source>
</reference>
<name>A0ABY8MH48_9SPIO</name>
<dbReference type="Pfam" id="PF00883">
    <property type="entry name" value="Peptidase_M17"/>
    <property type="match status" value="1"/>
</dbReference>
<keyword evidence="3" id="KW-0645">Protease</keyword>
<dbReference type="PRINTS" id="PR00481">
    <property type="entry name" value="LAMNOPPTDASE"/>
</dbReference>
<evidence type="ECO:0000256" key="4">
    <source>
        <dbReference type="ARBA" id="ARBA00022801"/>
    </source>
</evidence>